<feature type="domain" description="Pentraxin (PTX)" evidence="11">
    <location>
        <begin position="28"/>
        <end position="225"/>
    </location>
</feature>
<dbReference type="Pfam" id="PF00354">
    <property type="entry name" value="Pentaxin"/>
    <property type="match status" value="1"/>
</dbReference>
<evidence type="ECO:0000256" key="3">
    <source>
        <dbReference type="ARBA" id="ARBA00022723"/>
    </source>
</evidence>
<reference evidence="12" key="2">
    <citation type="submission" date="2025-09" db="UniProtKB">
        <authorList>
            <consortium name="Ensembl"/>
        </authorList>
    </citation>
    <scope>IDENTIFICATION</scope>
</reference>
<keyword evidence="3 9" id="KW-0479">Metal-binding</keyword>
<evidence type="ECO:0000256" key="7">
    <source>
        <dbReference type="ARBA" id="ARBA00038102"/>
    </source>
</evidence>
<dbReference type="GO" id="GO:0046872">
    <property type="term" value="F:metal ion binding"/>
    <property type="evidence" value="ECO:0007669"/>
    <property type="project" value="UniProtKB-KW"/>
</dbReference>
<protein>
    <recommendedName>
        <fullName evidence="9">Pentraxin family member</fullName>
    </recommendedName>
</protein>
<comment type="cofactor">
    <cofactor evidence="9">
        <name>Ca(2+)</name>
        <dbReference type="ChEBI" id="CHEBI:29108"/>
    </cofactor>
    <text evidence="9">Binds 2 calcium ions per subunit.</text>
</comment>
<evidence type="ECO:0000256" key="2">
    <source>
        <dbReference type="ARBA" id="ARBA00022525"/>
    </source>
</evidence>
<keyword evidence="13" id="KW-1185">Reference proteome</keyword>
<dbReference type="SMART" id="SM00159">
    <property type="entry name" value="PTX"/>
    <property type="match status" value="1"/>
</dbReference>
<evidence type="ECO:0000256" key="4">
    <source>
        <dbReference type="ARBA" id="ARBA00022729"/>
    </source>
</evidence>
<evidence type="ECO:0000256" key="6">
    <source>
        <dbReference type="ARBA" id="ARBA00023157"/>
    </source>
</evidence>
<dbReference type="Gene3D" id="2.60.120.200">
    <property type="match status" value="1"/>
</dbReference>
<dbReference type="SUPFAM" id="SSF49899">
    <property type="entry name" value="Concanavalin A-like lectins/glucanases"/>
    <property type="match status" value="1"/>
</dbReference>
<sequence>FLQYVWFQHYFLFFVSFQPLFSFISDMSGKMLIFTREGNFLYARKLNKNIHDACCHDYRSAADLKRGHTLFSLATIYSTNQFVISWDDTNKEMEFYIDGRKVTFEGIDYKPNVWHSVCTTWSAQTGLLQLWFDGQRLMNKYSGNGLIRGPVKIVLGQEYYNRGYKMEHSFMGSMSDVHMWDYILSNCDIQNYMNELSFPPGNVLNWKALDLSIAEGVFTREQLWFV</sequence>
<accession>A0A3Q1EH54</accession>
<dbReference type="GO" id="GO:0005576">
    <property type="term" value="C:extracellular region"/>
    <property type="evidence" value="ECO:0007669"/>
    <property type="project" value="UniProtKB-SubCell"/>
</dbReference>
<dbReference type="InterPro" id="IPR051005">
    <property type="entry name" value="Pentraxin_domain"/>
</dbReference>
<comment type="subunit">
    <text evidence="9">Homopentamer. Pentaxin (or pentraxin) have a discoid arrangement of 5 non-covalently bound subunits.</text>
</comment>
<evidence type="ECO:0000259" key="11">
    <source>
        <dbReference type="PROSITE" id="PS51828"/>
    </source>
</evidence>
<keyword evidence="4" id="KW-0732">Signal</keyword>
<reference evidence="12" key="1">
    <citation type="submission" date="2025-08" db="UniProtKB">
        <authorList>
            <consortium name="Ensembl"/>
        </authorList>
    </citation>
    <scope>IDENTIFICATION</scope>
</reference>
<dbReference type="PROSITE" id="PS51828">
    <property type="entry name" value="PTX_2"/>
    <property type="match status" value="1"/>
</dbReference>
<evidence type="ECO:0000256" key="9">
    <source>
        <dbReference type="RuleBase" id="RU362112"/>
    </source>
</evidence>
<dbReference type="PANTHER" id="PTHR45869:SF7">
    <property type="entry name" value="C-REACTIVE PROTEIN"/>
    <property type="match status" value="1"/>
</dbReference>
<keyword evidence="10" id="KW-1133">Transmembrane helix</keyword>
<keyword evidence="10" id="KW-0472">Membrane</keyword>
<dbReference type="GeneTree" id="ENSGT01100000263515"/>
<keyword evidence="6" id="KW-1015">Disulfide bond</keyword>
<dbReference type="PRINTS" id="PR00895">
    <property type="entry name" value="PENTAXIN"/>
</dbReference>
<comment type="caution">
    <text evidence="8">Lacks conserved residue(s) required for the propagation of feature annotation.</text>
</comment>
<evidence type="ECO:0000256" key="1">
    <source>
        <dbReference type="ARBA" id="ARBA00004613"/>
    </source>
</evidence>
<proteinExistence type="inferred from homology"/>
<feature type="transmembrane region" description="Helical" evidence="10">
    <location>
        <begin position="6"/>
        <end position="24"/>
    </location>
</feature>
<dbReference type="InterPro" id="IPR001759">
    <property type="entry name" value="PTX_dom"/>
</dbReference>
<keyword evidence="5 9" id="KW-0106">Calcium</keyword>
<dbReference type="AlphaFoldDB" id="A0A3Q1EH54"/>
<evidence type="ECO:0000313" key="12">
    <source>
        <dbReference type="Ensembl" id="ENSAPOP00000003028.1"/>
    </source>
</evidence>
<dbReference type="InterPro" id="IPR013320">
    <property type="entry name" value="ConA-like_dom_sf"/>
</dbReference>
<evidence type="ECO:0000256" key="5">
    <source>
        <dbReference type="ARBA" id="ARBA00022837"/>
    </source>
</evidence>
<evidence type="ECO:0000313" key="13">
    <source>
        <dbReference type="Proteomes" id="UP000257200"/>
    </source>
</evidence>
<dbReference type="InParanoid" id="A0A3Q1EH54"/>
<evidence type="ECO:0000256" key="10">
    <source>
        <dbReference type="SAM" id="Phobius"/>
    </source>
</evidence>
<name>A0A3Q1EH54_9TELE</name>
<dbReference type="Proteomes" id="UP000257200">
    <property type="component" value="Unplaced"/>
</dbReference>
<dbReference type="Ensembl" id="ENSAPOT00000012459.1">
    <property type="protein sequence ID" value="ENSAPOP00000003028.1"/>
    <property type="gene ID" value="ENSAPOG00000004493.1"/>
</dbReference>
<keyword evidence="2" id="KW-0964">Secreted</keyword>
<keyword evidence="10" id="KW-0812">Transmembrane</keyword>
<dbReference type="PANTHER" id="PTHR45869">
    <property type="entry name" value="C-REACTIVE PROTEIN-RELATED"/>
    <property type="match status" value="1"/>
</dbReference>
<organism evidence="12 13">
    <name type="scientific">Acanthochromis polyacanthus</name>
    <name type="common">spiny chromis</name>
    <dbReference type="NCBI Taxonomy" id="80966"/>
    <lineage>
        <taxon>Eukaryota</taxon>
        <taxon>Metazoa</taxon>
        <taxon>Chordata</taxon>
        <taxon>Craniata</taxon>
        <taxon>Vertebrata</taxon>
        <taxon>Euteleostomi</taxon>
        <taxon>Actinopterygii</taxon>
        <taxon>Neopterygii</taxon>
        <taxon>Teleostei</taxon>
        <taxon>Neoteleostei</taxon>
        <taxon>Acanthomorphata</taxon>
        <taxon>Ovalentaria</taxon>
        <taxon>Pomacentridae</taxon>
        <taxon>Acanthochromis</taxon>
    </lineage>
</organism>
<comment type="subcellular location">
    <subcellularLocation>
        <location evidence="1 9">Secreted</location>
    </subcellularLocation>
</comment>
<comment type="similarity">
    <text evidence="7 9">Belongs to the pentraxin family.</text>
</comment>
<dbReference type="STRING" id="80966.ENSAPOP00000003028"/>
<evidence type="ECO:0000256" key="8">
    <source>
        <dbReference type="PROSITE-ProRule" id="PRU01172"/>
    </source>
</evidence>